<dbReference type="Pfam" id="PF06026">
    <property type="entry name" value="Rib_5-P_isom_A"/>
    <property type="match status" value="1"/>
</dbReference>
<feature type="binding site" evidence="3">
    <location>
        <begin position="98"/>
        <end position="101"/>
    </location>
    <ligand>
        <name>substrate</name>
    </ligand>
</feature>
<dbReference type="NCBIfam" id="NF001924">
    <property type="entry name" value="PRK00702.1"/>
    <property type="match status" value="1"/>
</dbReference>
<comment type="subunit">
    <text evidence="3">Homodimer.</text>
</comment>
<dbReference type="EMBL" id="CP155447">
    <property type="protein sequence ID" value="XBH03810.1"/>
    <property type="molecule type" value="Genomic_DNA"/>
</dbReference>
<feature type="binding site" evidence="3">
    <location>
        <position position="125"/>
    </location>
    <ligand>
        <name>substrate</name>
    </ligand>
</feature>
<evidence type="ECO:0000256" key="2">
    <source>
        <dbReference type="ARBA" id="ARBA00023235"/>
    </source>
</evidence>
<dbReference type="InterPro" id="IPR050262">
    <property type="entry name" value="Ribose-5P_isomerase"/>
</dbReference>
<dbReference type="InterPro" id="IPR004788">
    <property type="entry name" value="Ribose5P_isomerase_type_A"/>
</dbReference>
<dbReference type="Gene3D" id="3.30.70.260">
    <property type="match status" value="1"/>
</dbReference>
<evidence type="ECO:0000256" key="1">
    <source>
        <dbReference type="ARBA" id="ARBA00001713"/>
    </source>
</evidence>
<dbReference type="CDD" id="cd01398">
    <property type="entry name" value="RPI_A"/>
    <property type="match status" value="1"/>
</dbReference>
<comment type="function">
    <text evidence="3">Catalyzes the reversible conversion of ribose-5-phosphate to ribulose 5-phosphate.</text>
</comment>
<reference evidence="4" key="1">
    <citation type="submission" date="2024-05" db="EMBL/GenBank/DDBJ databases">
        <title>Planctomycetes of the genus Singulisphaera possess chitinolytic capabilities.</title>
        <authorList>
            <person name="Ivanova A."/>
        </authorList>
    </citation>
    <scope>NUCLEOTIDE SEQUENCE</scope>
    <source>
        <strain evidence="4">Ch08T</strain>
    </source>
</reference>
<dbReference type="SUPFAM" id="SSF75445">
    <property type="entry name" value="D-ribose-5-phosphate isomerase (RpiA), lid domain"/>
    <property type="match status" value="1"/>
</dbReference>
<name>A0AAU7CF83_9BACT</name>
<accession>A0AAU7CF83</accession>
<dbReference type="SUPFAM" id="SSF100950">
    <property type="entry name" value="NagB/RpiA/CoA transferase-like"/>
    <property type="match status" value="1"/>
</dbReference>
<feature type="active site" description="Proton acceptor" evidence="3">
    <location>
        <position position="107"/>
    </location>
</feature>
<comment type="catalytic activity">
    <reaction evidence="1 3">
        <text>aldehydo-D-ribose 5-phosphate = D-ribulose 5-phosphate</text>
        <dbReference type="Rhea" id="RHEA:14657"/>
        <dbReference type="ChEBI" id="CHEBI:58121"/>
        <dbReference type="ChEBI" id="CHEBI:58273"/>
        <dbReference type="EC" id="5.3.1.6"/>
    </reaction>
</comment>
<protein>
    <recommendedName>
        <fullName evidence="3">Ribose-5-phosphate isomerase A</fullName>
        <ecNumber evidence="3">5.3.1.6</ecNumber>
    </recommendedName>
    <alternativeName>
        <fullName evidence="3">Phosphoriboisomerase A</fullName>
        <shortName evidence="3">PRI</shortName>
    </alternativeName>
</protein>
<dbReference type="PANTHER" id="PTHR43748:SF3">
    <property type="entry name" value="RIBOSE-5-PHOSPHATE ISOMERASE 3, CHLOROPLASTIC-RELATED"/>
    <property type="match status" value="1"/>
</dbReference>
<organism evidence="4">
    <name type="scientific">Singulisphaera sp. Ch08</name>
    <dbReference type="NCBI Taxonomy" id="3120278"/>
    <lineage>
        <taxon>Bacteria</taxon>
        <taxon>Pseudomonadati</taxon>
        <taxon>Planctomycetota</taxon>
        <taxon>Planctomycetia</taxon>
        <taxon>Isosphaerales</taxon>
        <taxon>Isosphaeraceae</taxon>
        <taxon>Singulisphaera</taxon>
    </lineage>
</organism>
<dbReference type="InterPro" id="IPR020672">
    <property type="entry name" value="Ribose5P_isomerase_typA_subgr"/>
</dbReference>
<gene>
    <name evidence="3 4" type="primary">rpiA</name>
    <name evidence="4" type="ORF">V5E97_36770</name>
</gene>
<dbReference type="RefSeq" id="WP_406696551.1">
    <property type="nucleotide sequence ID" value="NZ_CP155447.1"/>
</dbReference>
<keyword evidence="2 3" id="KW-0413">Isomerase</keyword>
<dbReference type="EC" id="5.3.1.6" evidence="3"/>
<dbReference type="GO" id="GO:0004751">
    <property type="term" value="F:ribose-5-phosphate isomerase activity"/>
    <property type="evidence" value="ECO:0007669"/>
    <property type="project" value="UniProtKB-UniRule"/>
</dbReference>
<feature type="binding site" evidence="3">
    <location>
        <begin position="85"/>
        <end position="88"/>
    </location>
    <ligand>
        <name>substrate</name>
    </ligand>
</feature>
<comment type="pathway">
    <text evidence="3">Carbohydrate degradation; pentose phosphate pathway; D-ribose 5-phosphate from D-ribulose 5-phosphate (non-oxidative stage): step 1/1.</text>
</comment>
<evidence type="ECO:0000256" key="3">
    <source>
        <dbReference type="HAMAP-Rule" id="MF_00170"/>
    </source>
</evidence>
<dbReference type="PANTHER" id="PTHR43748">
    <property type="entry name" value="RIBOSE-5-PHOSPHATE ISOMERASE 3, CHLOROPLASTIC-RELATED"/>
    <property type="match status" value="1"/>
</dbReference>
<dbReference type="InterPro" id="IPR037171">
    <property type="entry name" value="NagB/RpiA_transferase-like"/>
</dbReference>
<dbReference type="AlphaFoldDB" id="A0AAU7CF83"/>
<proteinExistence type="inferred from homology"/>
<dbReference type="Gene3D" id="3.40.50.1360">
    <property type="match status" value="1"/>
</dbReference>
<dbReference type="FunFam" id="3.40.50.1360:FF:000001">
    <property type="entry name" value="Ribose-5-phosphate isomerase A"/>
    <property type="match status" value="1"/>
</dbReference>
<dbReference type="NCBIfam" id="TIGR00021">
    <property type="entry name" value="rpiA"/>
    <property type="match status" value="1"/>
</dbReference>
<comment type="similarity">
    <text evidence="3">Belongs to the ribose 5-phosphate isomerase family.</text>
</comment>
<dbReference type="HAMAP" id="MF_00170">
    <property type="entry name" value="Rib_5P_isom_A"/>
    <property type="match status" value="1"/>
</dbReference>
<feature type="binding site" evidence="3">
    <location>
        <begin position="29"/>
        <end position="32"/>
    </location>
    <ligand>
        <name>substrate</name>
    </ligand>
</feature>
<evidence type="ECO:0000313" key="4">
    <source>
        <dbReference type="EMBL" id="XBH03810.1"/>
    </source>
</evidence>
<sequence>MSVSDPAKYQAALTAAALVQSGMVVGLGSGTTASLTIALLGDRLKAEGLDFVGVPTSAATAELARSLAIPLRELDEVEDLDLNLDGADEVDSQFRMIKGRGGALLREKIVVSTARRKVTIITAEKRVERLGATMPLPVEVSLFGLKHTQVKLADLGARTSIRTQSDGTLFLTDGGNGIIDCRFAVSDDPESLDLQLRRIAGVLDTGFFFGLCDLLIVGHADWVERVEAPHRR</sequence>
<dbReference type="GO" id="GO:0009052">
    <property type="term" value="P:pentose-phosphate shunt, non-oxidative branch"/>
    <property type="evidence" value="ECO:0007669"/>
    <property type="project" value="UniProtKB-UniRule"/>
</dbReference>